<protein>
    <submittedName>
        <fullName evidence="1">Concanavalin A-like lectin/glucanase domain-containing protein</fullName>
    </submittedName>
</protein>
<keyword evidence="1" id="KW-0430">Lectin</keyword>
<sequence>MNEELGFIRGVPIFKWKNNKVDKQLITFDDDYTVKVVWKVELASMLEDFVTLIQLKITLGDLIFKGEGVYEWNPLIQKLCGTIYIGICDINVDLNKNDQDMRNKTCAFSINNIKKPIISEWKNISSRVYPIVSLAIDSELRIEPHVNNK</sequence>
<gene>
    <name evidence="1" type="ORF">RCL2_000603000</name>
</gene>
<proteinExistence type="predicted"/>
<organism evidence="1 2">
    <name type="scientific">Rhizophagus clarus</name>
    <dbReference type="NCBI Taxonomy" id="94130"/>
    <lineage>
        <taxon>Eukaryota</taxon>
        <taxon>Fungi</taxon>
        <taxon>Fungi incertae sedis</taxon>
        <taxon>Mucoromycota</taxon>
        <taxon>Glomeromycotina</taxon>
        <taxon>Glomeromycetes</taxon>
        <taxon>Glomerales</taxon>
        <taxon>Glomeraceae</taxon>
        <taxon>Rhizophagus</taxon>
    </lineage>
</organism>
<comment type="caution">
    <text evidence="1">The sequence shown here is derived from an EMBL/GenBank/DDBJ whole genome shotgun (WGS) entry which is preliminary data.</text>
</comment>
<dbReference type="GO" id="GO:0030246">
    <property type="term" value="F:carbohydrate binding"/>
    <property type="evidence" value="ECO:0007669"/>
    <property type="project" value="UniProtKB-KW"/>
</dbReference>
<evidence type="ECO:0000313" key="2">
    <source>
        <dbReference type="Proteomes" id="UP000615446"/>
    </source>
</evidence>
<dbReference type="OrthoDB" id="6359816at2759"/>
<name>A0A8H3KZG6_9GLOM</name>
<dbReference type="EMBL" id="BLAL01000040">
    <property type="protein sequence ID" value="GES78717.1"/>
    <property type="molecule type" value="Genomic_DNA"/>
</dbReference>
<dbReference type="AlphaFoldDB" id="A0A8H3KZG6"/>
<accession>A0A8H3KZG6</accession>
<dbReference type="Proteomes" id="UP000615446">
    <property type="component" value="Unassembled WGS sequence"/>
</dbReference>
<evidence type="ECO:0000313" key="1">
    <source>
        <dbReference type="EMBL" id="GES78717.1"/>
    </source>
</evidence>
<reference evidence="1" key="1">
    <citation type="submission" date="2019-10" db="EMBL/GenBank/DDBJ databases">
        <title>Conservation and host-specific expression of non-tandemly repeated heterogenous ribosome RNA gene in arbuscular mycorrhizal fungi.</title>
        <authorList>
            <person name="Maeda T."/>
            <person name="Kobayashi Y."/>
            <person name="Nakagawa T."/>
            <person name="Ezawa T."/>
            <person name="Yamaguchi K."/>
            <person name="Bino T."/>
            <person name="Nishimoto Y."/>
            <person name="Shigenobu S."/>
            <person name="Kawaguchi M."/>
        </authorList>
    </citation>
    <scope>NUCLEOTIDE SEQUENCE</scope>
    <source>
        <strain evidence="1">HR1</strain>
    </source>
</reference>